<gene>
    <name evidence="2" type="ORF">ID854_13720</name>
</gene>
<dbReference type="Proteomes" id="UP001193920">
    <property type="component" value="Unassembled WGS sequence"/>
</dbReference>
<organism evidence="2">
    <name type="scientific">Xenorhabdus szentirmaii</name>
    <dbReference type="NCBI Taxonomy" id="290112"/>
    <lineage>
        <taxon>Bacteria</taxon>
        <taxon>Pseudomonadati</taxon>
        <taxon>Pseudomonadota</taxon>
        <taxon>Gammaproteobacteria</taxon>
        <taxon>Enterobacterales</taxon>
        <taxon>Morganellaceae</taxon>
        <taxon>Xenorhabdus</taxon>
    </lineage>
</organism>
<proteinExistence type="predicted"/>
<dbReference type="AlphaFoldDB" id="A0AAW3YXA2"/>
<dbReference type="EMBL" id="JACXBF010000318">
    <property type="protein sequence ID" value="MBD2801486.1"/>
    <property type="molecule type" value="Genomic_DNA"/>
</dbReference>
<accession>A0AAW3YXA2</accession>
<comment type="caution">
    <text evidence="2">The sequence shown here is derived from an EMBL/GenBank/DDBJ whole genome shotgun (WGS) entry which is preliminary data.</text>
</comment>
<evidence type="ECO:0008006" key="3">
    <source>
        <dbReference type="Google" id="ProtNLM"/>
    </source>
</evidence>
<evidence type="ECO:0000313" key="2">
    <source>
        <dbReference type="EMBL" id="MBD2801486.1"/>
    </source>
</evidence>
<dbReference type="RefSeq" id="WP_323869215.1">
    <property type="nucleotide sequence ID" value="NZ_JACXBF010000318.1"/>
</dbReference>
<keyword evidence="1" id="KW-0472">Membrane</keyword>
<feature type="transmembrane region" description="Helical" evidence="1">
    <location>
        <begin position="44"/>
        <end position="62"/>
    </location>
</feature>
<protein>
    <recommendedName>
        <fullName evidence="3">Inner membrane protein</fullName>
    </recommendedName>
</protein>
<reference evidence="2" key="2">
    <citation type="journal article" date="2024" name="Toxins">
        <title>Genome Sequence Analysis of Native Xenorhabdus Strains Isolated from Entomopathogenic Nematodes in Argentina.</title>
        <authorList>
            <person name="Palma L."/>
            <person name="Frizzo L."/>
            <person name="Kaiser S."/>
            <person name="Berry C."/>
            <person name="Caballero P."/>
            <person name="Bode H.B."/>
            <person name="Del Valle E.E."/>
        </authorList>
    </citation>
    <scope>NUCLEOTIDE SEQUENCE</scope>
    <source>
        <strain evidence="2">M</strain>
    </source>
</reference>
<reference evidence="2" key="1">
    <citation type="submission" date="2020-09" db="EMBL/GenBank/DDBJ databases">
        <authorList>
            <person name="Palma L."/>
            <person name="Caballero P."/>
            <person name="Berry C."/>
            <person name="Del Valle E."/>
        </authorList>
    </citation>
    <scope>NUCLEOTIDE SEQUENCE</scope>
    <source>
        <strain evidence="2">M</strain>
    </source>
</reference>
<sequence length="133" mass="15752">MMQSENFTQKVVIVTLKSWRFVSGLSLFMAIMATVLFITTQNGLVIYIISLVFALFSQYHCWRVWLDCHYFQLLDLYPEKETEFDQALFLIFNKKPRIRTPNDRFQGAIKLLKRAVICFLLQLLSVFLSIQMR</sequence>
<evidence type="ECO:0000256" key="1">
    <source>
        <dbReference type="SAM" id="Phobius"/>
    </source>
</evidence>
<keyword evidence="1" id="KW-1133">Transmembrane helix</keyword>
<name>A0AAW3YXA2_9GAMM</name>
<feature type="transmembrane region" description="Helical" evidence="1">
    <location>
        <begin position="21"/>
        <end position="38"/>
    </location>
</feature>
<keyword evidence="1" id="KW-0812">Transmembrane</keyword>
<feature type="transmembrane region" description="Helical" evidence="1">
    <location>
        <begin position="111"/>
        <end position="130"/>
    </location>
</feature>